<sequence>MKLDEKDAMGSSQRVVTVEVRYASKRITRSKRGKAEPLGDQEYVERMVEEVRESDDPPGLVDVSETDEENPEELDEGPDEPEQWEKSLKALMQMFSLRFVTRGEHLQGLHFSDSCTEATEGEHRRWIVDCKRLCNRCLGMCLPKRCKFKPRKCWYCEKIRDTIVEHHGPGG</sequence>
<gene>
    <name evidence="2" type="ORF">HPBE_LOCUS25786</name>
</gene>
<evidence type="ECO:0000313" key="3">
    <source>
        <dbReference type="Proteomes" id="UP000050761"/>
    </source>
</evidence>
<evidence type="ECO:0000313" key="4">
    <source>
        <dbReference type="WBParaSite" id="HPBE_0002578601-mRNA-1"/>
    </source>
</evidence>
<keyword evidence="3" id="KW-1185">Reference proteome</keyword>
<protein>
    <submittedName>
        <fullName evidence="4">Tnp_zf-ribbon_2 domain-containing protein</fullName>
    </submittedName>
</protein>
<reference evidence="2 3" key="1">
    <citation type="submission" date="2018-11" db="EMBL/GenBank/DDBJ databases">
        <authorList>
            <consortium name="Pathogen Informatics"/>
        </authorList>
    </citation>
    <scope>NUCLEOTIDE SEQUENCE [LARGE SCALE GENOMIC DNA]</scope>
</reference>
<reference evidence="4" key="2">
    <citation type="submission" date="2019-09" db="UniProtKB">
        <authorList>
            <consortium name="WormBaseParasite"/>
        </authorList>
    </citation>
    <scope>IDENTIFICATION</scope>
</reference>
<dbReference type="AlphaFoldDB" id="A0A183GSW6"/>
<accession>A0A183GSW6</accession>
<feature type="region of interest" description="Disordered" evidence="1">
    <location>
        <begin position="48"/>
        <end position="82"/>
    </location>
</feature>
<dbReference type="WBParaSite" id="HPBE_0002578601-mRNA-1">
    <property type="protein sequence ID" value="HPBE_0002578601-mRNA-1"/>
    <property type="gene ID" value="HPBE_0002578601"/>
</dbReference>
<dbReference type="OrthoDB" id="5832149at2759"/>
<feature type="compositionally biased region" description="Acidic residues" evidence="1">
    <location>
        <begin position="64"/>
        <end position="82"/>
    </location>
</feature>
<dbReference type="Proteomes" id="UP000050761">
    <property type="component" value="Unassembled WGS sequence"/>
</dbReference>
<name>A0A183GSW6_HELPZ</name>
<proteinExistence type="predicted"/>
<organism evidence="3 4">
    <name type="scientific">Heligmosomoides polygyrus</name>
    <name type="common">Parasitic roundworm</name>
    <dbReference type="NCBI Taxonomy" id="6339"/>
    <lineage>
        <taxon>Eukaryota</taxon>
        <taxon>Metazoa</taxon>
        <taxon>Ecdysozoa</taxon>
        <taxon>Nematoda</taxon>
        <taxon>Chromadorea</taxon>
        <taxon>Rhabditida</taxon>
        <taxon>Rhabditina</taxon>
        <taxon>Rhabditomorpha</taxon>
        <taxon>Strongyloidea</taxon>
        <taxon>Heligmosomidae</taxon>
        <taxon>Heligmosomoides</taxon>
    </lineage>
</organism>
<accession>A0A3P8DQF6</accession>
<evidence type="ECO:0000256" key="1">
    <source>
        <dbReference type="SAM" id="MobiDB-lite"/>
    </source>
</evidence>
<dbReference type="EMBL" id="UZAH01038604">
    <property type="protein sequence ID" value="VDP53887.1"/>
    <property type="molecule type" value="Genomic_DNA"/>
</dbReference>
<evidence type="ECO:0000313" key="2">
    <source>
        <dbReference type="EMBL" id="VDP53887.1"/>
    </source>
</evidence>